<feature type="binding site" evidence="7">
    <location>
        <begin position="268"/>
        <end position="271"/>
    </location>
    <ligand>
        <name>GTP</name>
        <dbReference type="ChEBI" id="CHEBI:37565"/>
    </ligand>
</feature>
<evidence type="ECO:0000256" key="6">
    <source>
        <dbReference type="HAMAP-Rule" id="MF_00900"/>
    </source>
</evidence>
<sequence>MQCLLTLKGAWLYMTEMYEIKENEERLILVAVATQDGDDTEESLDELEELAKTAGAVTVAKVIQNRESVHPGTYIGKGKIEEVRVLMDELGATGVVCDDELTPAQLKNLEDALQAKVMDRTIVILDIFAQRATTKEGKIQVELAQLKYRSTRLVGMRNSMSRLGGGIGTKGPGEKKLEVDRRLIRDRISQLKRELSDMQQSRETARGLRNKGGIPIVAIVGYTNAGKSTLLNLLTSAGVLEEDKLFATLDPTTRNLELPSGQQLLLTDTVGFIRKLPHHLIEAFRSTLEEAKYADIILHVVDSSNPVAYKQMHVVYETLENLGVKDKTVVTAFNKQDKLESDPVMKDFRADKTVKISAKQNTGIDTLLELFEEVLRDRKVLMEKVFSYNDAGKIQIIRKYGQLIAEEYQEDGIYIKAYLPKDIYTGL</sequence>
<comment type="function">
    <text evidence="6">GTPase that associates with the 50S ribosomal subunit and may have a role during protein synthesis or ribosome biogenesis.</text>
</comment>
<comment type="similarity">
    <text evidence="6">Belongs to the TRAFAC class OBG-HflX-like GTPase superfamily. HflX GTPase family.</text>
</comment>
<feature type="binding site" evidence="7">
    <location>
        <begin position="334"/>
        <end position="337"/>
    </location>
    <ligand>
        <name>GTP</name>
        <dbReference type="ChEBI" id="CHEBI:37565"/>
    </ligand>
</feature>
<dbReference type="PRINTS" id="PR00326">
    <property type="entry name" value="GTP1OBG"/>
</dbReference>
<dbReference type="Pfam" id="PF01926">
    <property type="entry name" value="MMR_HSR1"/>
    <property type="match status" value="1"/>
</dbReference>
<keyword evidence="5 6" id="KW-0342">GTP-binding</keyword>
<feature type="binding site" evidence="7">
    <location>
        <begin position="221"/>
        <end position="228"/>
    </location>
    <ligand>
        <name>GTP</name>
        <dbReference type="ChEBI" id="CHEBI:37565"/>
    </ligand>
</feature>
<dbReference type="EMBL" id="FOWD01000036">
    <property type="protein sequence ID" value="SFO53069.1"/>
    <property type="molecule type" value="Genomic_DNA"/>
</dbReference>
<evidence type="ECO:0000259" key="10">
    <source>
        <dbReference type="PROSITE" id="PS51705"/>
    </source>
</evidence>
<evidence type="ECO:0000313" key="11">
    <source>
        <dbReference type="EMBL" id="SFO53069.1"/>
    </source>
</evidence>
<dbReference type="InterPro" id="IPR006073">
    <property type="entry name" value="GTP-bd"/>
</dbReference>
<feature type="binding site" evidence="8">
    <location>
        <position position="228"/>
    </location>
    <ligand>
        <name>Mg(2+)</name>
        <dbReference type="ChEBI" id="CHEBI:18420"/>
    </ligand>
</feature>
<keyword evidence="4 8" id="KW-0460">Magnesium</keyword>
<dbReference type="Proteomes" id="UP000198806">
    <property type="component" value="Unassembled WGS sequence"/>
</dbReference>
<gene>
    <name evidence="6" type="primary">hflX</name>
    <name evidence="11" type="ORF">SAMN04489757_13638</name>
</gene>
<comment type="cofactor">
    <cofactor evidence="8">
        <name>Mg(2+)</name>
        <dbReference type="ChEBI" id="CHEBI:18420"/>
    </cofactor>
</comment>
<dbReference type="GO" id="GO:0005737">
    <property type="term" value="C:cytoplasm"/>
    <property type="evidence" value="ECO:0007669"/>
    <property type="project" value="UniProtKB-SubCell"/>
</dbReference>
<feature type="binding site" evidence="7">
    <location>
        <begin position="246"/>
        <end position="250"/>
    </location>
    <ligand>
        <name>GTP</name>
        <dbReference type="ChEBI" id="CHEBI:37565"/>
    </ligand>
</feature>
<dbReference type="PIRSF" id="PIRSF006809">
    <property type="entry name" value="GTP-binding_hflX_prd"/>
    <property type="match status" value="1"/>
</dbReference>
<dbReference type="SUPFAM" id="SSF52540">
    <property type="entry name" value="P-loop containing nucleoside triphosphate hydrolases"/>
    <property type="match status" value="1"/>
</dbReference>
<name>A0A1I5HY78_9FIRM</name>
<dbReference type="GO" id="GO:0005525">
    <property type="term" value="F:GTP binding"/>
    <property type="evidence" value="ECO:0007669"/>
    <property type="project" value="UniProtKB-UniRule"/>
</dbReference>
<evidence type="ECO:0000256" key="2">
    <source>
        <dbReference type="ARBA" id="ARBA00022723"/>
    </source>
</evidence>
<feature type="binding site" evidence="7">
    <location>
        <begin position="357"/>
        <end position="359"/>
    </location>
    <ligand>
        <name>GTP</name>
        <dbReference type="ChEBI" id="CHEBI:37565"/>
    </ligand>
</feature>
<dbReference type="AlphaFoldDB" id="A0A1I5HY78"/>
<dbReference type="InterPro" id="IPR042108">
    <property type="entry name" value="GTPase_HflX_N_sf"/>
</dbReference>
<dbReference type="FunFam" id="3.40.50.11060:FF:000001">
    <property type="entry name" value="GTPase HflX"/>
    <property type="match status" value="1"/>
</dbReference>
<evidence type="ECO:0000256" key="7">
    <source>
        <dbReference type="PIRSR" id="PIRSR006809-1"/>
    </source>
</evidence>
<dbReference type="InterPro" id="IPR030394">
    <property type="entry name" value="G_HFLX_dom"/>
</dbReference>
<evidence type="ECO:0000256" key="4">
    <source>
        <dbReference type="ARBA" id="ARBA00022842"/>
    </source>
</evidence>
<evidence type="ECO:0000256" key="8">
    <source>
        <dbReference type="PIRSR" id="PIRSR006809-2"/>
    </source>
</evidence>
<keyword evidence="12" id="KW-1185">Reference proteome</keyword>
<dbReference type="InterPro" id="IPR016496">
    <property type="entry name" value="GTPase_HflX"/>
</dbReference>
<feature type="domain" description="Hflx-type G" evidence="10">
    <location>
        <begin position="215"/>
        <end position="379"/>
    </location>
</feature>
<dbReference type="GO" id="GO:0043022">
    <property type="term" value="F:ribosome binding"/>
    <property type="evidence" value="ECO:0007669"/>
    <property type="project" value="TreeGrafter"/>
</dbReference>
<organism evidence="11 12">
    <name type="scientific">Anaerocolumna aminovalerica</name>
    <dbReference type="NCBI Taxonomy" id="1527"/>
    <lineage>
        <taxon>Bacteria</taxon>
        <taxon>Bacillati</taxon>
        <taxon>Bacillota</taxon>
        <taxon>Clostridia</taxon>
        <taxon>Lachnospirales</taxon>
        <taxon>Lachnospiraceae</taxon>
        <taxon>Anaerocolumna</taxon>
    </lineage>
</organism>
<keyword evidence="1 6" id="KW-0963">Cytoplasm</keyword>
<dbReference type="STRING" id="1527.SAMN04489757_13638"/>
<dbReference type="NCBIfam" id="TIGR03156">
    <property type="entry name" value="GTP_HflX"/>
    <property type="match status" value="1"/>
</dbReference>
<feature type="coiled-coil region" evidence="9">
    <location>
        <begin position="174"/>
        <end position="208"/>
    </location>
</feature>
<evidence type="ECO:0000256" key="1">
    <source>
        <dbReference type="ARBA" id="ARBA00022490"/>
    </source>
</evidence>
<comment type="subcellular location">
    <subcellularLocation>
        <location evidence="6">Cytoplasm</location>
    </subcellularLocation>
    <text evidence="6">May associate with membranes.</text>
</comment>
<reference evidence="11 12" key="1">
    <citation type="submission" date="2016-10" db="EMBL/GenBank/DDBJ databases">
        <authorList>
            <person name="de Groot N.N."/>
        </authorList>
    </citation>
    <scope>NUCLEOTIDE SEQUENCE [LARGE SCALE GENOMIC DNA]</scope>
    <source>
        <strain evidence="11 12">DSM 1283</strain>
    </source>
</reference>
<dbReference type="PROSITE" id="PS51705">
    <property type="entry name" value="G_HFLX"/>
    <property type="match status" value="1"/>
</dbReference>
<dbReference type="Gene3D" id="3.40.50.11060">
    <property type="entry name" value="GTPase HflX, N-terminal domain"/>
    <property type="match status" value="1"/>
</dbReference>
<dbReference type="PANTHER" id="PTHR10229">
    <property type="entry name" value="GTP-BINDING PROTEIN HFLX"/>
    <property type="match status" value="1"/>
</dbReference>
<dbReference type="InterPro" id="IPR025121">
    <property type="entry name" value="GTPase_HflX_N"/>
</dbReference>
<keyword evidence="3 6" id="KW-0547">Nucleotide-binding</keyword>
<dbReference type="HAMAP" id="MF_00900">
    <property type="entry name" value="GTPase_HflX"/>
    <property type="match status" value="1"/>
</dbReference>
<accession>A0A1I5HY78</accession>
<dbReference type="CDD" id="cd01878">
    <property type="entry name" value="HflX"/>
    <property type="match status" value="1"/>
</dbReference>
<dbReference type="GO" id="GO:0046872">
    <property type="term" value="F:metal ion binding"/>
    <property type="evidence" value="ECO:0007669"/>
    <property type="project" value="UniProtKB-KW"/>
</dbReference>
<protein>
    <recommendedName>
        <fullName evidence="6">GTPase HflX</fullName>
    </recommendedName>
    <alternativeName>
        <fullName evidence="6">GTP-binding protein HflX</fullName>
    </alternativeName>
</protein>
<keyword evidence="2 8" id="KW-0479">Metal-binding</keyword>
<dbReference type="Pfam" id="PF16360">
    <property type="entry name" value="GTP-bdg_M"/>
    <property type="match status" value="1"/>
</dbReference>
<feature type="binding site" evidence="8">
    <location>
        <position position="248"/>
    </location>
    <ligand>
        <name>Mg(2+)</name>
        <dbReference type="ChEBI" id="CHEBI:18420"/>
    </ligand>
</feature>
<dbReference type="InterPro" id="IPR027417">
    <property type="entry name" value="P-loop_NTPase"/>
</dbReference>
<dbReference type="Gene3D" id="6.10.250.2860">
    <property type="match status" value="1"/>
</dbReference>
<dbReference type="Gene3D" id="3.40.50.300">
    <property type="entry name" value="P-loop containing nucleotide triphosphate hydrolases"/>
    <property type="match status" value="1"/>
</dbReference>
<evidence type="ECO:0000313" key="12">
    <source>
        <dbReference type="Proteomes" id="UP000198806"/>
    </source>
</evidence>
<dbReference type="GO" id="GO:0003924">
    <property type="term" value="F:GTPase activity"/>
    <property type="evidence" value="ECO:0007669"/>
    <property type="project" value="UniProtKB-UniRule"/>
</dbReference>
<evidence type="ECO:0000256" key="5">
    <source>
        <dbReference type="ARBA" id="ARBA00023134"/>
    </source>
</evidence>
<evidence type="ECO:0000256" key="3">
    <source>
        <dbReference type="ARBA" id="ARBA00022741"/>
    </source>
</evidence>
<comment type="subunit">
    <text evidence="6">Monomer. Associates with the 50S ribosomal subunit.</text>
</comment>
<keyword evidence="9" id="KW-0175">Coiled coil</keyword>
<dbReference type="Pfam" id="PF13167">
    <property type="entry name" value="GTP-bdg_N"/>
    <property type="match status" value="1"/>
</dbReference>
<dbReference type="PANTHER" id="PTHR10229:SF0">
    <property type="entry name" value="GTP-BINDING PROTEIN 6-RELATED"/>
    <property type="match status" value="1"/>
</dbReference>
<evidence type="ECO:0000256" key="9">
    <source>
        <dbReference type="SAM" id="Coils"/>
    </source>
</evidence>
<dbReference type="InterPro" id="IPR032305">
    <property type="entry name" value="GTP-bd_M"/>
</dbReference>
<proteinExistence type="inferred from homology"/>